<dbReference type="OrthoDB" id="7784140at2"/>
<evidence type="ECO:0000313" key="1">
    <source>
        <dbReference type="EMBL" id="UYZ08553.1"/>
    </source>
</evidence>
<dbReference type="Proteomes" id="UP000298735">
    <property type="component" value="Chromosome Circular"/>
</dbReference>
<dbReference type="AlphaFoldDB" id="A0A4Z1QW04"/>
<evidence type="ECO:0000313" key="2">
    <source>
        <dbReference type="Proteomes" id="UP000298735"/>
    </source>
</evidence>
<sequence>MTRIARIVPDQQVTLTDFNNLALDPRDLADILARTAITAGRAYFGAAITKTGTTRVNVETPLGMYDAGAIYTRDEGELIEIDLLSALPTTGNRKIVALVMQGQETADETEERDFRVGVTNNVIQTEARPTATRLYRRASIATVQGAQAPQPARPVVDAALIIVGWVTLSSTEIVTVEQNTADRINTLAVVDGRLKDVEVWRAETEPAVQGLKTDVAKLLGQGSKVDRRFQGYLLEQLARLNERTGVDQGASYSYTDYFLTVDDSSTEETHVSFLAKVEEGVRFADDNRDMTALSLLTPGDTTIQVSPGGLLLPKYAEGALLSVKGRDAEVALSNGGSQTIEYTLKTISKTRIRYGNSFLVCTNAQWWATGRYDSVAGIFYASDGAAYNVEFAEQHPTGNPAHSIKRLRQIFYDTYDEPYWAATVVQASYTGQIAGNTFMVPRSAWVTGFNLGFSRVDAGGGNVRLLLCEVTDSGAPAYDRCLAVTTVAAADLKVWPEMTKFSIEPTFLEGGKRYAWFTITPGNHWLAMVEGNKYAQGTFFVSTDGAWSQGNIAQDACFEILAADFDASRLVVNLNNFNLSGGITDIDLLLKAVQKDGSFFITFEVQIGAKWVALAEVASGNSPLYGLPAALNARMVLVGTTDVMPGIKLGESFVTLSRPRTTFVHISDPMTAPGNVDEIQVEAVLEHYIEANHDCAVQIMTGAGYATVTNASSVTDEILPDGSVRRRWTFTGFTPTATWKRRINGSTVSALSIYLVSEITDVAFPA</sequence>
<dbReference type="RefSeq" id="WP_137410334.1">
    <property type="nucleotide sequence ID" value="NZ_CP109968.1"/>
</dbReference>
<reference evidence="1" key="1">
    <citation type="submission" date="2022-10" db="EMBL/GenBank/DDBJ databases">
        <title>Complete genome sequence of Agrobacterium salinitolerans CFBP5507.</title>
        <authorList>
            <person name="Tchabashvili S."/>
            <person name="Yen H.-C."/>
            <person name="Haryono M."/>
            <person name="Lin Y.-C."/>
            <person name="Lai E.-M."/>
            <person name="Kuo C.-H."/>
        </authorList>
    </citation>
    <scope>NUCLEOTIDE SEQUENCE</scope>
    <source>
        <strain evidence="1">CFBP5507</strain>
    </source>
</reference>
<protein>
    <submittedName>
        <fullName evidence="1">Uncharacterized protein</fullName>
    </submittedName>
</protein>
<accession>A0A4Z1QW04</accession>
<gene>
    <name evidence="1" type="ORF">CFBP5507_06005</name>
</gene>
<proteinExistence type="predicted"/>
<name>A0A4Z1QW04_9HYPH</name>
<dbReference type="KEGG" id="asal:CFBP5507_06005"/>
<dbReference type="EMBL" id="CP109968">
    <property type="protein sequence ID" value="UYZ08553.1"/>
    <property type="molecule type" value="Genomic_DNA"/>
</dbReference>
<organism evidence="1 2">
    <name type="scientific">Agrobacterium salinitolerans</name>
    <dbReference type="NCBI Taxonomy" id="1183413"/>
    <lineage>
        <taxon>Bacteria</taxon>
        <taxon>Pseudomonadati</taxon>
        <taxon>Pseudomonadota</taxon>
        <taxon>Alphaproteobacteria</taxon>
        <taxon>Hyphomicrobiales</taxon>
        <taxon>Rhizobiaceae</taxon>
        <taxon>Rhizobium/Agrobacterium group</taxon>
        <taxon>Agrobacterium</taxon>
    </lineage>
</organism>